<name>A0A0C2SRZ8_AMAMK</name>
<gene>
    <name evidence="1" type="ORF">M378DRAFT_186162</name>
</gene>
<organism evidence="1 2">
    <name type="scientific">Amanita muscaria (strain Koide BX008)</name>
    <dbReference type="NCBI Taxonomy" id="946122"/>
    <lineage>
        <taxon>Eukaryota</taxon>
        <taxon>Fungi</taxon>
        <taxon>Dikarya</taxon>
        <taxon>Basidiomycota</taxon>
        <taxon>Agaricomycotina</taxon>
        <taxon>Agaricomycetes</taxon>
        <taxon>Agaricomycetidae</taxon>
        <taxon>Agaricales</taxon>
        <taxon>Pluteineae</taxon>
        <taxon>Amanitaceae</taxon>
        <taxon>Amanita</taxon>
    </lineage>
</organism>
<dbReference type="InParanoid" id="A0A0C2SRZ8"/>
<dbReference type="AlphaFoldDB" id="A0A0C2SRZ8"/>
<dbReference type="EMBL" id="KN818238">
    <property type="protein sequence ID" value="KIL66065.1"/>
    <property type="molecule type" value="Genomic_DNA"/>
</dbReference>
<accession>A0A0C2SRZ8</accession>
<sequence>MRCAELSRLGKPPRWSSVKFLRRAPGSVDVLLSPFPSKNVVDPAHPAVATKIDRRAFPGFYHDAFRMKAYPLALLEKNEWDGGRDPQKLPTALDPVPESKKQVDMHISIATSIKNTSKSAVVRMAISRRVKHAIELIIARGANAGDDIERKVIFDDQEAKEMGPKWVLNGWMYIFHPTLKLYRMPYHDLIPQLRTALQMIHDRGMRFEHQWEKLRARQLDEKKQKQSRGPEQHVSRNFTNHRANGIYMN</sequence>
<dbReference type="STRING" id="946122.A0A0C2SRZ8"/>
<dbReference type="Proteomes" id="UP000054549">
    <property type="component" value="Unassembled WGS sequence"/>
</dbReference>
<dbReference type="HOGENOM" id="CLU_084827_0_0_1"/>
<dbReference type="OrthoDB" id="3265918at2759"/>
<proteinExistence type="predicted"/>
<protein>
    <submittedName>
        <fullName evidence="1">Uncharacterized protein</fullName>
    </submittedName>
</protein>
<evidence type="ECO:0000313" key="1">
    <source>
        <dbReference type="EMBL" id="KIL66065.1"/>
    </source>
</evidence>
<reference evidence="1 2" key="1">
    <citation type="submission" date="2014-04" db="EMBL/GenBank/DDBJ databases">
        <title>Evolutionary Origins and Diversification of the Mycorrhizal Mutualists.</title>
        <authorList>
            <consortium name="DOE Joint Genome Institute"/>
            <consortium name="Mycorrhizal Genomics Consortium"/>
            <person name="Kohler A."/>
            <person name="Kuo A."/>
            <person name="Nagy L.G."/>
            <person name="Floudas D."/>
            <person name="Copeland A."/>
            <person name="Barry K.W."/>
            <person name="Cichocki N."/>
            <person name="Veneault-Fourrey C."/>
            <person name="LaButti K."/>
            <person name="Lindquist E.A."/>
            <person name="Lipzen A."/>
            <person name="Lundell T."/>
            <person name="Morin E."/>
            <person name="Murat C."/>
            <person name="Riley R."/>
            <person name="Ohm R."/>
            <person name="Sun H."/>
            <person name="Tunlid A."/>
            <person name="Henrissat B."/>
            <person name="Grigoriev I.V."/>
            <person name="Hibbett D.S."/>
            <person name="Martin F."/>
        </authorList>
    </citation>
    <scope>NUCLEOTIDE SEQUENCE [LARGE SCALE GENOMIC DNA]</scope>
    <source>
        <strain evidence="1 2">Koide BX008</strain>
    </source>
</reference>
<evidence type="ECO:0000313" key="2">
    <source>
        <dbReference type="Proteomes" id="UP000054549"/>
    </source>
</evidence>
<keyword evidence="2" id="KW-1185">Reference proteome</keyword>